<evidence type="ECO:0000313" key="1">
    <source>
        <dbReference type="EMBL" id="KAH6942609.1"/>
    </source>
</evidence>
<gene>
    <name evidence="1" type="ORF">HPB50_008434</name>
</gene>
<evidence type="ECO:0000313" key="2">
    <source>
        <dbReference type="Proteomes" id="UP000821845"/>
    </source>
</evidence>
<name>A0ACB7TCL9_HYAAI</name>
<organism evidence="1 2">
    <name type="scientific">Hyalomma asiaticum</name>
    <name type="common">Tick</name>
    <dbReference type="NCBI Taxonomy" id="266040"/>
    <lineage>
        <taxon>Eukaryota</taxon>
        <taxon>Metazoa</taxon>
        <taxon>Ecdysozoa</taxon>
        <taxon>Arthropoda</taxon>
        <taxon>Chelicerata</taxon>
        <taxon>Arachnida</taxon>
        <taxon>Acari</taxon>
        <taxon>Parasitiformes</taxon>
        <taxon>Ixodida</taxon>
        <taxon>Ixodoidea</taxon>
        <taxon>Ixodidae</taxon>
        <taxon>Hyalomminae</taxon>
        <taxon>Hyalomma</taxon>
    </lineage>
</organism>
<dbReference type="Proteomes" id="UP000821845">
    <property type="component" value="Chromosome 10"/>
</dbReference>
<sequence>MAEDAAASPAEKRQKTHWSDDETSVLIRVWEDHLPDLRRAKRNMNVYLAIQECLRAQGIEKSVKEIKSKIENLDNRYRNLTRKTTGQGAITWRFYKDIARFLGSLPINNMSLVEETRCGGDTSVEMIIHTMENGTTEEEDVLLSGATETKSPSAPTQVLQFTCTAVTVTCIPAVTITYMQHRQYMTKRNTQPADRQQKNKRTTQKTLLAQLVSTNQQLCADLKESRRQEMELRRMELEIMPKRSGNASAHAPSAKAVSGLPERGIRSAYEQPKRSARPSDFALLRMAAYGDSTLSASAAASLSPAQRKPRKRFRIDEDLCLLKEVACADPFSNPTAWEDVLRNVMLAVNRELTICSIKERVDLLIGYFRQQDTANLRKSGTEEQYGEREQVLQNITDLIREADYAPRTVPWKVNGMEPPKKKRHGAAIAC</sequence>
<comment type="caution">
    <text evidence="1">The sequence shown here is derived from an EMBL/GenBank/DDBJ whole genome shotgun (WGS) entry which is preliminary data.</text>
</comment>
<accession>A0ACB7TCL9</accession>
<protein>
    <submittedName>
        <fullName evidence="1">Uncharacterized protein</fullName>
    </submittedName>
</protein>
<reference evidence="1" key="1">
    <citation type="submission" date="2020-05" db="EMBL/GenBank/DDBJ databases">
        <title>Large-scale comparative analyses of tick genomes elucidate their genetic diversity and vector capacities.</title>
        <authorList>
            <person name="Jia N."/>
            <person name="Wang J."/>
            <person name="Shi W."/>
            <person name="Du L."/>
            <person name="Sun Y."/>
            <person name="Zhan W."/>
            <person name="Jiang J."/>
            <person name="Wang Q."/>
            <person name="Zhang B."/>
            <person name="Ji P."/>
            <person name="Sakyi L.B."/>
            <person name="Cui X."/>
            <person name="Yuan T."/>
            <person name="Jiang B."/>
            <person name="Yang W."/>
            <person name="Lam T.T.-Y."/>
            <person name="Chang Q."/>
            <person name="Ding S."/>
            <person name="Wang X."/>
            <person name="Zhu J."/>
            <person name="Ruan X."/>
            <person name="Zhao L."/>
            <person name="Wei J."/>
            <person name="Que T."/>
            <person name="Du C."/>
            <person name="Cheng J."/>
            <person name="Dai P."/>
            <person name="Han X."/>
            <person name="Huang E."/>
            <person name="Gao Y."/>
            <person name="Liu J."/>
            <person name="Shao H."/>
            <person name="Ye R."/>
            <person name="Li L."/>
            <person name="Wei W."/>
            <person name="Wang X."/>
            <person name="Wang C."/>
            <person name="Yang T."/>
            <person name="Huo Q."/>
            <person name="Li W."/>
            <person name="Guo W."/>
            <person name="Chen H."/>
            <person name="Zhou L."/>
            <person name="Ni X."/>
            <person name="Tian J."/>
            <person name="Zhou Y."/>
            <person name="Sheng Y."/>
            <person name="Liu T."/>
            <person name="Pan Y."/>
            <person name="Xia L."/>
            <person name="Li J."/>
            <person name="Zhao F."/>
            <person name="Cao W."/>
        </authorList>
    </citation>
    <scope>NUCLEOTIDE SEQUENCE</scope>
    <source>
        <strain evidence="1">Hyas-2018</strain>
    </source>
</reference>
<proteinExistence type="predicted"/>
<keyword evidence="2" id="KW-1185">Reference proteome</keyword>
<dbReference type="EMBL" id="CM023490">
    <property type="protein sequence ID" value="KAH6942609.1"/>
    <property type="molecule type" value="Genomic_DNA"/>
</dbReference>